<dbReference type="CDD" id="cd02223">
    <property type="entry name" value="cupin_Bh2720-like"/>
    <property type="match status" value="1"/>
</dbReference>
<sequence length="182" mass="21307">MYYYPYYFHVPMNYDIRQLNYWNYPHEYYGNYGYPLGDRQFTDQGPNPYVVDIEEATKRNNNFRTALWTGRHMQVTLMSLKPGEDIGLEVHPDVDQFLRVEQGQGIVRMGRRRNNLNIVRRIDDDTAIMVPAGTWHNVENTGNRPLKLYSIYAPPEHPRGTVHVTKAEAMAAESNQGRTAFY</sequence>
<dbReference type="RefSeq" id="WP_173661813.1">
    <property type="nucleotide sequence ID" value="NZ_JAOUSE010000006.1"/>
</dbReference>
<dbReference type="Pfam" id="PF07883">
    <property type="entry name" value="Cupin_2"/>
    <property type="match status" value="1"/>
</dbReference>
<dbReference type="InterPro" id="IPR014710">
    <property type="entry name" value="RmlC-like_jellyroll"/>
</dbReference>
<evidence type="ECO:0000259" key="1">
    <source>
        <dbReference type="Pfam" id="PF07883"/>
    </source>
</evidence>
<dbReference type="SUPFAM" id="SSF51182">
    <property type="entry name" value="RmlC-like cupins"/>
    <property type="match status" value="1"/>
</dbReference>
<dbReference type="InterPro" id="IPR013096">
    <property type="entry name" value="Cupin_2"/>
</dbReference>
<accession>A0ABT2WD27</accession>
<organism evidence="2 3">
    <name type="scientific">Pallidibacillus thermolactis</name>
    <dbReference type="NCBI Taxonomy" id="251051"/>
    <lineage>
        <taxon>Bacteria</taxon>
        <taxon>Bacillati</taxon>
        <taxon>Bacillota</taxon>
        <taxon>Bacilli</taxon>
        <taxon>Bacillales</taxon>
        <taxon>Bacillaceae</taxon>
        <taxon>Pallidibacillus</taxon>
    </lineage>
</organism>
<dbReference type="EMBL" id="JAOUSE010000006">
    <property type="protein sequence ID" value="MCU9593586.1"/>
    <property type="molecule type" value="Genomic_DNA"/>
</dbReference>
<evidence type="ECO:0000313" key="3">
    <source>
        <dbReference type="Proteomes" id="UP001208656"/>
    </source>
</evidence>
<name>A0ABT2WD27_9BACI</name>
<gene>
    <name evidence="2" type="ORF">OEV82_03830</name>
</gene>
<dbReference type="PANTHER" id="PTHR43346:SF1">
    <property type="entry name" value="QUERCETIN 2,3-DIOXYGENASE-RELATED"/>
    <property type="match status" value="1"/>
</dbReference>
<feature type="domain" description="Cupin type-2" evidence="1">
    <location>
        <begin position="77"/>
        <end position="152"/>
    </location>
</feature>
<comment type="caution">
    <text evidence="2">The sequence shown here is derived from an EMBL/GenBank/DDBJ whole genome shotgun (WGS) entry which is preliminary data.</text>
</comment>
<protein>
    <submittedName>
        <fullName evidence="2">Cupin domain-containing protein</fullName>
    </submittedName>
</protein>
<proteinExistence type="predicted"/>
<dbReference type="PANTHER" id="PTHR43346">
    <property type="entry name" value="LIGAND BINDING DOMAIN PROTEIN, PUTATIVE (AFU_ORTHOLOGUE AFUA_6G14370)-RELATED"/>
    <property type="match status" value="1"/>
</dbReference>
<dbReference type="InterPro" id="IPR052538">
    <property type="entry name" value="Flavonoid_dioxygenase-like"/>
</dbReference>
<dbReference type="InterPro" id="IPR011051">
    <property type="entry name" value="RmlC_Cupin_sf"/>
</dbReference>
<evidence type="ECO:0000313" key="2">
    <source>
        <dbReference type="EMBL" id="MCU9593586.1"/>
    </source>
</evidence>
<keyword evidence="3" id="KW-1185">Reference proteome</keyword>
<reference evidence="2 3" key="1">
    <citation type="submission" date="2022-10" db="EMBL/GenBank/DDBJ databases">
        <title>Description of Fervidibacillus gen. nov. in the family Fervidibacillaceae fam. nov. with two species, Fervidibacillus albus sp. nov., and Fervidibacillus halotolerans sp. nov., isolated from tidal flat sediments.</title>
        <authorList>
            <person name="Kwon K.K."/>
            <person name="Yang S.-H."/>
        </authorList>
    </citation>
    <scope>NUCLEOTIDE SEQUENCE [LARGE SCALE GENOMIC DNA]</scope>
    <source>
        <strain evidence="2 3">DSM 23332</strain>
    </source>
</reference>
<dbReference type="Gene3D" id="2.60.120.10">
    <property type="entry name" value="Jelly Rolls"/>
    <property type="match status" value="1"/>
</dbReference>
<dbReference type="Proteomes" id="UP001208656">
    <property type="component" value="Unassembled WGS sequence"/>
</dbReference>